<evidence type="ECO:0000256" key="1">
    <source>
        <dbReference type="SAM" id="MobiDB-lite"/>
    </source>
</evidence>
<dbReference type="OrthoDB" id="3225333at2"/>
<evidence type="ECO:0000313" key="6">
    <source>
        <dbReference type="Proteomes" id="UP000033393"/>
    </source>
</evidence>
<keyword evidence="2" id="KW-1133">Transmembrane helix</keyword>
<feature type="region of interest" description="Disordered" evidence="1">
    <location>
        <begin position="1559"/>
        <end position="1578"/>
    </location>
</feature>
<keyword evidence="2" id="KW-0812">Transmembrane</keyword>
<feature type="signal peptide" evidence="3">
    <location>
        <begin position="1"/>
        <end position="22"/>
    </location>
</feature>
<dbReference type="Proteomes" id="UP000033393">
    <property type="component" value="Unassembled WGS sequence"/>
</dbReference>
<accession>A0A0F0GL31</accession>
<feature type="transmembrane region" description="Helical" evidence="2">
    <location>
        <begin position="1586"/>
        <end position="1608"/>
    </location>
</feature>
<feature type="compositionally biased region" description="Low complexity" evidence="1">
    <location>
        <begin position="1559"/>
        <end position="1574"/>
    </location>
</feature>
<feature type="domain" description="DUF7927" evidence="4">
    <location>
        <begin position="1324"/>
        <end position="1427"/>
    </location>
</feature>
<dbReference type="RefSeq" id="WP_045315264.1">
    <property type="nucleotide sequence ID" value="NZ_JYJG01000266.1"/>
</dbReference>
<feature type="chain" id="PRO_5002440983" description="DUF7927 domain-containing protein" evidence="3">
    <location>
        <begin position="23"/>
        <end position="1613"/>
    </location>
</feature>
<dbReference type="Pfam" id="PF25549">
    <property type="entry name" value="DUF7927"/>
    <property type="match status" value="2"/>
</dbReference>
<proteinExistence type="predicted"/>
<evidence type="ECO:0000259" key="4">
    <source>
        <dbReference type="Pfam" id="PF25549"/>
    </source>
</evidence>
<evidence type="ECO:0000256" key="3">
    <source>
        <dbReference type="SAM" id="SignalP"/>
    </source>
</evidence>
<name>A0A0F0GL31_LENAE</name>
<organism evidence="5 6">
    <name type="scientific">Lentzea aerocolonigenes</name>
    <name type="common">Lechevalieria aerocolonigenes</name>
    <name type="synonym">Saccharothrix aerocolonigenes</name>
    <dbReference type="NCBI Taxonomy" id="68170"/>
    <lineage>
        <taxon>Bacteria</taxon>
        <taxon>Bacillati</taxon>
        <taxon>Actinomycetota</taxon>
        <taxon>Actinomycetes</taxon>
        <taxon>Pseudonocardiales</taxon>
        <taxon>Pseudonocardiaceae</taxon>
        <taxon>Lentzea</taxon>
    </lineage>
</organism>
<dbReference type="InterPro" id="IPR057687">
    <property type="entry name" value="DUF7927"/>
</dbReference>
<dbReference type="EMBL" id="JYJG01000266">
    <property type="protein sequence ID" value="KJK44000.1"/>
    <property type="molecule type" value="Genomic_DNA"/>
</dbReference>
<evidence type="ECO:0000313" key="5">
    <source>
        <dbReference type="EMBL" id="KJK44000.1"/>
    </source>
</evidence>
<keyword evidence="6" id="KW-1185">Reference proteome</keyword>
<gene>
    <name evidence="5" type="ORF">UK23_31115</name>
</gene>
<evidence type="ECO:0000256" key="2">
    <source>
        <dbReference type="SAM" id="Phobius"/>
    </source>
</evidence>
<feature type="domain" description="DUF7927" evidence="4">
    <location>
        <begin position="1436"/>
        <end position="1551"/>
    </location>
</feature>
<keyword evidence="3" id="KW-0732">Signal</keyword>
<sequence length="1613" mass="160577">MRIARRRFTALVACLLAVCAMTAPFSRVTKTRGQPTNALSVTAAVSPGSPSLTAGGGWDIGYDVVVRNDAGFDQDTNTAFTLYFGSLVNVMSTAVTGPDANSSWTGSGNVYLSNTIVTVSANSQITYHVTVHVLAGFIANRSCPAQPGATNGGFNASAELTLNLSTAWVCADVPANFTNQVDLAHVVDNGDGTINVPFLMTVTNDSTQQLVYQLDSSLVTGAGVTTTAPLPPSGPAGGNAGWNGTSDQVAAQSVEIPAGQRHTWTLGARVQVAAGSGTQAICGQNAGGVATAGSLTLGGTAFTADACYSPLLLDVTKKFSSGYPRRNPDGSFQVEYDVEIQNSGGAGVYDLTDAFKFPGGFTVSSPSATGPVPASPSWNGTTDVVVAKAVGIAQGASHTWHVVATGSGATVSGRTGLACDPAGVQPGGLLNSATVTAIGTSREVHACASLPDIAVTKTVSAGSPKPNGDGSYTIDYDITVTNSGQVDGGYDLTDALGFGAGITVSGLTATGPVTPNASWNGTTDTSLGSGVVIAAGGTQTWHITGDVAAPPGTEPTSLVCNPDGTTAGGLLNTASAHWLGLETSAHACGSLPIVKITKTVTDGYPKANGDGTYTIAYDVTVDNSGAATTYDLTDQLKFGQGIDGTARATLSGPVPTNPDWDGTTTTSVATGVAIGPGDHHVWHGTGTVKLLPGTEASAMVCAPDGTTPGGLLNEAIVTANGATATASACANLPFVEVTKSVSAESPVINDDGTYTVTYEIDVRNTGGAATTYDLSDDLRFGTGITPSVTNVTAPAGVTANPAWNGTTTTSLANGVPIEGGGGQTHRWVLTITAAVPAGTGTGPLTCSSDGSTAGGLLNHATATTNAIPSQAHACTGLPSLTITHVVGTGTPKPNGDGTYTIDYDVVVTNTGGGRGQYSLTEGFDFGAGLTSTAAEVTGPATPSASWNGTTDTTLISDLAIAPGGTHTWHITAKVTPAPDVTPAALVCAPDGTTAGGLLAIADLLVGKTETTAHACAGLPLITITKTLNPAQPVENGDGSYTVGYDVVITNAGSEAGAYDLADEFGFGFGITATDPKVTPPTGVTANPSWNGTTTTGLATGVALAADGSHTWHITARAVVGPGLTHATMTCGANGSTTDGLLNTATATANGVPVSAHACADLADVVITKALADGYPRFDDSGHLVVRYVLTVANSGGVAAKYDLTDAFEFGAGVTAGSPVVTPPAGATANQGWNGGTDTALATGQTIEPATTLVWSVQVPVTVAESATAAALRCPADRATQPGGLGNTAGLVVDGVTTKATACAGVPRLTLTKRADKTIAAQDVPLTYTVTVTNSGGTDYPASAPASITDDLSDVLDQATYPGNATASTGSVTVDAASRKLTWSGALAVGATATITYGVTVNPTFSGDHDLRNSVTGPAGSICPATCTVTVPITRLEVSKLADADTVAPGGKVTYTVLVQNSGSAAYTADRPATLTDDLTGVLDDATYNGDAKADSGPAPAVSDGKLTWSGPLAVGATVTITYSVTAKQPTTGDGGLTNTVTAPDGNCAKGCAVTTKVSAGAAPTTTTTTTAPGTSGNGKLPVTGTALLGIALTAGVLLLVGLVLLTVVRRRRS</sequence>
<protein>
    <recommendedName>
        <fullName evidence="4">DUF7927 domain-containing protein</fullName>
    </recommendedName>
</protein>
<reference evidence="5 6" key="1">
    <citation type="submission" date="2015-02" db="EMBL/GenBank/DDBJ databases">
        <authorList>
            <person name="Ju K.-S."/>
            <person name="Doroghazi J.R."/>
            <person name="Metcalf W."/>
        </authorList>
    </citation>
    <scope>NUCLEOTIDE SEQUENCE [LARGE SCALE GENOMIC DNA]</scope>
    <source>
        <strain evidence="5 6">NRRL B-16140</strain>
    </source>
</reference>
<comment type="caution">
    <text evidence="5">The sequence shown here is derived from an EMBL/GenBank/DDBJ whole genome shotgun (WGS) entry which is preliminary data.</text>
</comment>
<keyword evidence="2" id="KW-0472">Membrane</keyword>
<dbReference type="PATRIC" id="fig|68170.10.peg.8076"/>